<evidence type="ECO:0000313" key="2">
    <source>
        <dbReference type="EMBL" id="PON62772.1"/>
    </source>
</evidence>
<feature type="compositionally biased region" description="Basic residues" evidence="1">
    <location>
        <begin position="1"/>
        <end position="10"/>
    </location>
</feature>
<accession>A0A2P5CP28</accession>
<dbReference type="Proteomes" id="UP000237105">
    <property type="component" value="Unassembled WGS sequence"/>
</dbReference>
<gene>
    <name evidence="2" type="ORF">PanWU01x14_136840</name>
</gene>
<reference evidence="3" key="1">
    <citation type="submission" date="2016-06" db="EMBL/GenBank/DDBJ databases">
        <title>Parallel loss of symbiosis genes in relatives of nitrogen-fixing non-legume Parasponia.</title>
        <authorList>
            <person name="Van Velzen R."/>
            <person name="Holmer R."/>
            <person name="Bu F."/>
            <person name="Rutten L."/>
            <person name="Van Zeijl A."/>
            <person name="Liu W."/>
            <person name="Santuari L."/>
            <person name="Cao Q."/>
            <person name="Sharma T."/>
            <person name="Shen D."/>
            <person name="Roswanjaya Y."/>
            <person name="Wardhani T."/>
            <person name="Kalhor M.S."/>
            <person name="Jansen J."/>
            <person name="Van den Hoogen J."/>
            <person name="Gungor B."/>
            <person name="Hartog M."/>
            <person name="Hontelez J."/>
            <person name="Verver J."/>
            <person name="Yang W.-C."/>
            <person name="Schijlen E."/>
            <person name="Repin R."/>
            <person name="Schilthuizen M."/>
            <person name="Schranz E."/>
            <person name="Heidstra R."/>
            <person name="Miyata K."/>
            <person name="Fedorova E."/>
            <person name="Kohlen W."/>
            <person name="Bisseling T."/>
            <person name="Smit S."/>
            <person name="Geurts R."/>
        </authorList>
    </citation>
    <scope>NUCLEOTIDE SEQUENCE [LARGE SCALE GENOMIC DNA]</scope>
    <source>
        <strain evidence="3">cv. WU1-14</strain>
    </source>
</reference>
<sequence length="65" mass="6984">GSRPISRHHPAAGISTELTSTAAKPTPASYSRLGAYSRRRRRSGHFGFLAVGDNSDLRSISNRAC</sequence>
<evidence type="ECO:0000256" key="1">
    <source>
        <dbReference type="SAM" id="MobiDB-lite"/>
    </source>
</evidence>
<protein>
    <submittedName>
        <fullName evidence="2">Uncharacterized protein</fullName>
    </submittedName>
</protein>
<evidence type="ECO:0000313" key="3">
    <source>
        <dbReference type="Proteomes" id="UP000237105"/>
    </source>
</evidence>
<dbReference type="AlphaFoldDB" id="A0A2P5CP28"/>
<keyword evidence="3" id="KW-1185">Reference proteome</keyword>
<feature type="non-terminal residue" evidence="2">
    <location>
        <position position="1"/>
    </location>
</feature>
<organism evidence="2 3">
    <name type="scientific">Parasponia andersonii</name>
    <name type="common">Sponia andersonii</name>
    <dbReference type="NCBI Taxonomy" id="3476"/>
    <lineage>
        <taxon>Eukaryota</taxon>
        <taxon>Viridiplantae</taxon>
        <taxon>Streptophyta</taxon>
        <taxon>Embryophyta</taxon>
        <taxon>Tracheophyta</taxon>
        <taxon>Spermatophyta</taxon>
        <taxon>Magnoliopsida</taxon>
        <taxon>eudicotyledons</taxon>
        <taxon>Gunneridae</taxon>
        <taxon>Pentapetalae</taxon>
        <taxon>rosids</taxon>
        <taxon>fabids</taxon>
        <taxon>Rosales</taxon>
        <taxon>Cannabaceae</taxon>
        <taxon>Parasponia</taxon>
    </lineage>
</organism>
<dbReference type="EMBL" id="JXTB01000110">
    <property type="protein sequence ID" value="PON62772.1"/>
    <property type="molecule type" value="Genomic_DNA"/>
</dbReference>
<proteinExistence type="predicted"/>
<name>A0A2P5CP28_PARAD</name>
<comment type="caution">
    <text evidence="2">The sequence shown here is derived from an EMBL/GenBank/DDBJ whole genome shotgun (WGS) entry which is preliminary data.</text>
</comment>
<feature type="region of interest" description="Disordered" evidence="1">
    <location>
        <begin position="1"/>
        <end position="30"/>
    </location>
</feature>